<sequence>MATLPRLAPLSLPAPAPVPSTPTITILGSSSWAQDAALFWLAFGANVNLICDRDEECRMSEEQEQAKSSQIQLGLLDRLAMVPRYRARNTLLTLPFAEHVGLTHDSAASASASASASTSTSTSTSALLLDLSASSPSASQAKAIMLPVPVPVPVPVPAPAPAPAQSDEESRESTNEQAQAFPMLLHLLPTRDNDILDSAALEILLPASADGPSADLYSNSSLTALDSLTAALGLTTWRRVMDAQSPLERLRAAVRDFRFACSRAPSSIEEAHPEQVPDGLDLYKMLQIRSGQERQLLDAQRVSRGLRQMPTPYLLALELLRAKLLCIDAHTGQTHEVCDLSSFGPSGSLRGPDGVTFDASRGCAYVTCMGTPSSDNGWILRVPLSVRHGPEGERVGASKARHVSCSAQPEYVVRPGQTHTPKQVYYEEKTDRIYWCDREGGRIQSIKPDGSSLQTIYRSQPAHIPKPLVDQRDWCVGIAIDAQRELLYWTQKGYAKSMSGRIFCAPLPTIASQSQEEEEASHLTPDSESVHTIADALPEPIDLHLSPDGQWLYCTTRGEVPFGNSVLRFWVGRCDKEGRGQKPSAAQAAASQVQRLTPASFAPLLVSLGFHEAIGLAISSTPHHPDARIYVADLGGSIWSHRTNGTDRRCLLKDAGSFTGLCLLE</sequence>
<accession>A0A316VVB2</accession>
<dbReference type="InterPro" id="IPR011042">
    <property type="entry name" value="6-blade_b-propeller_TolB-like"/>
</dbReference>
<proteinExistence type="predicted"/>
<dbReference type="RefSeq" id="XP_025367401.1">
    <property type="nucleotide sequence ID" value="XM_025517149.1"/>
</dbReference>
<evidence type="ECO:0000313" key="2">
    <source>
        <dbReference type="EMBL" id="PWN40241.1"/>
    </source>
</evidence>
<reference evidence="2 3" key="1">
    <citation type="journal article" date="2018" name="Mol. Biol. Evol.">
        <title>Broad Genomic Sampling Reveals a Smut Pathogenic Ancestry of the Fungal Clade Ustilaginomycotina.</title>
        <authorList>
            <person name="Kijpornyongpan T."/>
            <person name="Mondo S.J."/>
            <person name="Barry K."/>
            <person name="Sandor L."/>
            <person name="Lee J."/>
            <person name="Lipzen A."/>
            <person name="Pangilinan J."/>
            <person name="LaButti K."/>
            <person name="Hainaut M."/>
            <person name="Henrissat B."/>
            <person name="Grigoriev I.V."/>
            <person name="Spatafora J.W."/>
            <person name="Aime M.C."/>
        </authorList>
    </citation>
    <scope>NUCLEOTIDE SEQUENCE [LARGE SCALE GENOMIC DNA]</scope>
    <source>
        <strain evidence="2 3">MCA 4658</strain>
    </source>
</reference>
<keyword evidence="3" id="KW-1185">Reference proteome</keyword>
<evidence type="ECO:0008006" key="4">
    <source>
        <dbReference type="Google" id="ProtNLM"/>
    </source>
</evidence>
<feature type="region of interest" description="Disordered" evidence="1">
    <location>
        <begin position="157"/>
        <end position="177"/>
    </location>
</feature>
<dbReference type="AlphaFoldDB" id="A0A316VVB2"/>
<dbReference type="GeneID" id="37039019"/>
<dbReference type="SUPFAM" id="SSF63825">
    <property type="entry name" value="YWTD domain"/>
    <property type="match status" value="1"/>
</dbReference>
<dbReference type="InParanoid" id="A0A316VVB2"/>
<dbReference type="EMBL" id="KZ819424">
    <property type="protein sequence ID" value="PWN40241.1"/>
    <property type="molecule type" value="Genomic_DNA"/>
</dbReference>
<evidence type="ECO:0000256" key="1">
    <source>
        <dbReference type="SAM" id="MobiDB-lite"/>
    </source>
</evidence>
<evidence type="ECO:0000313" key="3">
    <source>
        <dbReference type="Proteomes" id="UP000245783"/>
    </source>
</evidence>
<gene>
    <name evidence="2" type="ORF">IE81DRAFT_368446</name>
</gene>
<dbReference type="Gene3D" id="2.120.10.30">
    <property type="entry name" value="TolB, C-terminal domain"/>
    <property type="match status" value="1"/>
</dbReference>
<organism evidence="2 3">
    <name type="scientific">Ceraceosorus guamensis</name>
    <dbReference type="NCBI Taxonomy" id="1522189"/>
    <lineage>
        <taxon>Eukaryota</taxon>
        <taxon>Fungi</taxon>
        <taxon>Dikarya</taxon>
        <taxon>Basidiomycota</taxon>
        <taxon>Ustilaginomycotina</taxon>
        <taxon>Exobasidiomycetes</taxon>
        <taxon>Ceraceosorales</taxon>
        <taxon>Ceraceosoraceae</taxon>
        <taxon>Ceraceosorus</taxon>
    </lineage>
</organism>
<dbReference type="STRING" id="1522189.A0A316VVB2"/>
<dbReference type="Proteomes" id="UP000245783">
    <property type="component" value="Unassembled WGS sequence"/>
</dbReference>
<protein>
    <recommendedName>
        <fullName evidence="4">YWTD domain-containing protein</fullName>
    </recommendedName>
</protein>
<name>A0A316VVB2_9BASI</name>
<dbReference type="OrthoDB" id="3041650at2759"/>